<keyword evidence="8" id="KW-1185">Reference proteome</keyword>
<keyword evidence="4" id="KW-0539">Nucleus</keyword>
<dbReference type="Proteomes" id="UP000183365">
    <property type="component" value="Unassembled WGS sequence"/>
</dbReference>
<gene>
    <name evidence="7" type="ORF">HGUI_03852</name>
</gene>
<keyword evidence="2" id="KW-0507">mRNA processing</keyword>
<dbReference type="GO" id="GO:0003723">
    <property type="term" value="F:RNA binding"/>
    <property type="evidence" value="ECO:0007669"/>
    <property type="project" value="TreeGrafter"/>
</dbReference>
<evidence type="ECO:0000313" key="8">
    <source>
        <dbReference type="Proteomes" id="UP000183365"/>
    </source>
</evidence>
<dbReference type="GO" id="GO:0071013">
    <property type="term" value="C:catalytic step 2 spliceosome"/>
    <property type="evidence" value="ECO:0007669"/>
    <property type="project" value="TreeGrafter"/>
</dbReference>
<dbReference type="PROSITE" id="PS51366">
    <property type="entry name" value="MI"/>
    <property type="match status" value="1"/>
</dbReference>
<evidence type="ECO:0000313" key="7">
    <source>
        <dbReference type="EMBL" id="SGZ41651.1"/>
    </source>
</evidence>
<dbReference type="VEuPathDB" id="FungiDB:HGUI_03852"/>
<name>A0A1L0B926_9ASCO</name>
<feature type="domain" description="MI" evidence="6">
    <location>
        <begin position="220"/>
        <end position="339"/>
    </location>
</feature>
<dbReference type="PANTHER" id="PTHR18034">
    <property type="entry name" value="CELL CYCLE CONTROL PROTEIN CWF22-RELATED"/>
    <property type="match status" value="1"/>
</dbReference>
<accession>A0A1L0B926</accession>
<dbReference type="InterPro" id="IPR003891">
    <property type="entry name" value="Initiation_fac_eIF4g_MI"/>
</dbReference>
<comment type="subcellular location">
    <subcellularLocation>
        <location evidence="1">Nucleus</location>
    </subcellularLocation>
</comment>
<dbReference type="GO" id="GO:0000398">
    <property type="term" value="P:mRNA splicing, via spliceosome"/>
    <property type="evidence" value="ECO:0007669"/>
    <property type="project" value="TreeGrafter"/>
</dbReference>
<evidence type="ECO:0000256" key="4">
    <source>
        <dbReference type="ARBA" id="ARBA00023242"/>
    </source>
</evidence>
<organism evidence="7 8">
    <name type="scientific">Hanseniaspora guilliermondii</name>
    <dbReference type="NCBI Taxonomy" id="56406"/>
    <lineage>
        <taxon>Eukaryota</taxon>
        <taxon>Fungi</taxon>
        <taxon>Dikarya</taxon>
        <taxon>Ascomycota</taxon>
        <taxon>Saccharomycotina</taxon>
        <taxon>Saccharomycetes</taxon>
        <taxon>Saccharomycodales</taxon>
        <taxon>Saccharomycodaceae</taxon>
        <taxon>Hanseniaspora</taxon>
    </lineage>
</organism>
<evidence type="ECO:0000256" key="2">
    <source>
        <dbReference type="ARBA" id="ARBA00022664"/>
    </source>
</evidence>
<keyword evidence="3" id="KW-0508">mRNA splicing</keyword>
<protein>
    <recommendedName>
        <fullName evidence="5">Pre-mRNA-splicing factor CWC22</fullName>
    </recommendedName>
</protein>
<dbReference type="Pfam" id="PF02847">
    <property type="entry name" value="MA3"/>
    <property type="match status" value="1"/>
</dbReference>
<evidence type="ECO:0000256" key="1">
    <source>
        <dbReference type="ARBA" id="ARBA00004123"/>
    </source>
</evidence>
<sequence length="422" mass="49658">MSDYKTNLEAFKFIDDKLYLKNERSFSESDDIQESEKIDIKSIQSFVSLFNQQTNEAVIESIIKYLFKQIFTDFNKFSNCNLNCIIITGLLIRANYLNDILILEYLQGLLRAKQLHKIKVLFHLLQERVDDDEIIMTDIKENILEIMKRRNIELPIYPETFEWTIIFNLGEEINKHVHAFSFTKDDLDTLQTEFEESPEETTHETVNVLDDHYEQQEKSKLNKHIYQVIKSSGTSDEVVHKLLSHDGNGSESIISAILLMCSKEKLYTRIYENILMKICEVGSIWETSLNKIFEVFYMTEIEDEEIYPDISNIKHLGQLFAKLLAKDSLDFKYLKIVKINSRDTTERKRVFLKYLFTELVSEMSLNNVKKIMLHNKILKPYFKNTLFPDTPKDTIYSINFFTAIGLGDLTIKMRKQMNAFKK</sequence>
<proteinExistence type="predicted"/>
<dbReference type="EMBL" id="FQNF01000127">
    <property type="protein sequence ID" value="SGZ41651.1"/>
    <property type="molecule type" value="Genomic_DNA"/>
</dbReference>
<dbReference type="AlphaFoldDB" id="A0A1L0B926"/>
<dbReference type="OrthoDB" id="3938623at2759"/>
<evidence type="ECO:0000259" key="6">
    <source>
        <dbReference type="PROSITE" id="PS51366"/>
    </source>
</evidence>
<dbReference type="PANTHER" id="PTHR18034:SF3">
    <property type="entry name" value="PRE-MRNA-SPLICING FACTOR CWC22 HOMOLOG"/>
    <property type="match status" value="1"/>
</dbReference>
<reference evidence="8" key="1">
    <citation type="submission" date="2016-11" db="EMBL/GenBank/DDBJ databases">
        <authorList>
            <person name="Guldener U."/>
        </authorList>
    </citation>
    <scope>NUCLEOTIDE SEQUENCE [LARGE SCALE GENOMIC DNA]</scope>
</reference>
<evidence type="ECO:0000256" key="5">
    <source>
        <dbReference type="ARBA" id="ARBA00040804"/>
    </source>
</evidence>
<evidence type="ECO:0000256" key="3">
    <source>
        <dbReference type="ARBA" id="ARBA00023187"/>
    </source>
</evidence>
<dbReference type="InterPro" id="IPR050781">
    <property type="entry name" value="CWC22_splicing_factor"/>
</dbReference>